<dbReference type="InterPro" id="IPR018289">
    <property type="entry name" value="MULE_transposase_dom"/>
</dbReference>
<dbReference type="EMBL" id="CM000140">
    <property type="protein sequence ID" value="EEE60028.1"/>
    <property type="molecule type" value="Genomic_DNA"/>
</dbReference>
<dbReference type="Proteomes" id="UP000007752">
    <property type="component" value="Chromosome 3"/>
</dbReference>
<dbReference type="Pfam" id="PF04434">
    <property type="entry name" value="SWIM"/>
    <property type="match status" value="1"/>
</dbReference>
<gene>
    <name evidence="8" type="primary">OSJNBa0010I09.3</name>
    <name evidence="9" type="ORF">OsJ_12791</name>
</gene>
<name>Q8S7I2_ORYSJ</name>
<dbReference type="PROSITE" id="PS50966">
    <property type="entry name" value="ZF_SWIM"/>
    <property type="match status" value="1"/>
</dbReference>
<dbReference type="AlphaFoldDB" id="Q8S7I2"/>
<dbReference type="PANTHER" id="PTHR31669">
    <property type="entry name" value="PROTEIN FAR1-RELATED SEQUENCE 10-RELATED"/>
    <property type="match status" value="1"/>
</dbReference>
<reference evidence="10" key="5">
    <citation type="journal article" date="2008" name="Nucleic Acids Res.">
        <title>The rice annotation project database (RAP-DB): 2008 update.</title>
        <authorList>
            <consortium name="The rice annotation project (RAP)"/>
        </authorList>
    </citation>
    <scope>GENOME REANNOTATION</scope>
    <source>
        <strain evidence="10">cv. Nipponbare</strain>
    </source>
</reference>
<evidence type="ECO:0000313" key="8">
    <source>
        <dbReference type="EMBL" id="AAM19033.1"/>
    </source>
</evidence>
<reference evidence="8" key="4">
    <citation type="submission" date="2006-01" db="EMBL/GenBank/DDBJ databases">
        <title>Oryza sativa chromosome 3 BAC OSJNBa0010I09 genomic sequence.</title>
        <authorList>
            <person name="Buell C.R."/>
            <person name="Yuan Q."/>
            <person name="Ouyang S."/>
            <person name="Liu J."/>
            <person name="Gansberger K."/>
            <person name="Kim M.M."/>
            <person name="Overton II L.L."/>
            <person name="Bera J.J."/>
            <person name="Tsitrin T."/>
            <person name="Krol M.I."/>
            <person name="Jarrahi B.B."/>
            <person name="Jin S.S."/>
            <person name="Koo H."/>
            <person name="Zismann V."/>
            <person name="Hsiao J."/>
            <person name="Blunt S."/>
            <person name="Vanaken S.S."/>
            <person name="Utterback T.T."/>
            <person name="Feldblyum T.V."/>
            <person name="Yang Q.Q."/>
            <person name="Haas B.J."/>
            <person name="Suh B.B."/>
            <person name="Peterson J.J."/>
            <person name="Quackenbush J."/>
            <person name="White O."/>
            <person name="Salzberg S.L."/>
            <person name="Fraser C.M."/>
        </authorList>
    </citation>
    <scope>NUCLEOTIDE SEQUENCE</scope>
</reference>
<feature type="region of interest" description="Disordered" evidence="6">
    <location>
        <begin position="1035"/>
        <end position="1100"/>
    </location>
</feature>
<dbReference type="SMART" id="SM00575">
    <property type="entry name" value="ZnF_PMZ"/>
    <property type="match status" value="1"/>
</dbReference>
<dbReference type="InterPro" id="IPR004330">
    <property type="entry name" value="FAR1_DNA_bnd_dom"/>
</dbReference>
<evidence type="ECO:0000259" key="7">
    <source>
        <dbReference type="PROSITE" id="PS50966"/>
    </source>
</evidence>
<evidence type="ECO:0000256" key="3">
    <source>
        <dbReference type="ARBA" id="ARBA00022771"/>
    </source>
</evidence>
<dbReference type="InterPro" id="IPR006564">
    <property type="entry name" value="Znf_PMZ"/>
</dbReference>
<dbReference type="HOGENOM" id="CLU_008459_2_1_1"/>
<reference evidence="10" key="2">
    <citation type="journal article" date="2005" name="Nature">
        <title>The map-based sequence of the rice genome.</title>
        <authorList>
            <consortium name="International rice genome sequencing project (IRGSP)"/>
            <person name="Matsumoto T."/>
            <person name="Wu J."/>
            <person name="Kanamori H."/>
            <person name="Katayose Y."/>
            <person name="Fujisawa M."/>
            <person name="Namiki N."/>
            <person name="Mizuno H."/>
            <person name="Yamamoto K."/>
            <person name="Antonio B.A."/>
            <person name="Baba T."/>
            <person name="Sakata K."/>
            <person name="Nagamura Y."/>
            <person name="Aoki H."/>
            <person name="Arikawa K."/>
            <person name="Arita K."/>
            <person name="Bito T."/>
            <person name="Chiden Y."/>
            <person name="Fujitsuka N."/>
            <person name="Fukunaka R."/>
            <person name="Hamada M."/>
            <person name="Harada C."/>
            <person name="Hayashi A."/>
            <person name="Hijishita S."/>
            <person name="Honda M."/>
            <person name="Hosokawa S."/>
            <person name="Ichikawa Y."/>
            <person name="Idonuma A."/>
            <person name="Iijima M."/>
            <person name="Ikeda M."/>
            <person name="Ikeno M."/>
            <person name="Ito K."/>
            <person name="Ito S."/>
            <person name="Ito T."/>
            <person name="Ito Y."/>
            <person name="Ito Y."/>
            <person name="Iwabuchi A."/>
            <person name="Kamiya K."/>
            <person name="Karasawa W."/>
            <person name="Kurita K."/>
            <person name="Katagiri S."/>
            <person name="Kikuta A."/>
            <person name="Kobayashi H."/>
            <person name="Kobayashi N."/>
            <person name="Machita K."/>
            <person name="Maehara T."/>
            <person name="Masukawa M."/>
            <person name="Mizubayashi T."/>
            <person name="Mukai Y."/>
            <person name="Nagasaki H."/>
            <person name="Nagata Y."/>
            <person name="Naito S."/>
            <person name="Nakashima M."/>
            <person name="Nakama Y."/>
            <person name="Nakamichi Y."/>
            <person name="Nakamura M."/>
            <person name="Meguro A."/>
            <person name="Negishi M."/>
            <person name="Ohta I."/>
            <person name="Ohta T."/>
            <person name="Okamoto M."/>
            <person name="Ono N."/>
            <person name="Saji S."/>
            <person name="Sakaguchi M."/>
            <person name="Sakai K."/>
            <person name="Shibata M."/>
            <person name="Shimokawa T."/>
            <person name="Song J."/>
            <person name="Takazaki Y."/>
            <person name="Terasawa K."/>
            <person name="Tsugane M."/>
            <person name="Tsuji K."/>
            <person name="Ueda S."/>
            <person name="Waki K."/>
            <person name="Yamagata H."/>
            <person name="Yamamoto M."/>
            <person name="Yamamoto S."/>
            <person name="Yamane H."/>
            <person name="Yoshiki S."/>
            <person name="Yoshihara R."/>
            <person name="Yukawa K."/>
            <person name="Zhong H."/>
            <person name="Yano M."/>
            <person name="Yuan Q."/>
            <person name="Ouyang S."/>
            <person name="Liu J."/>
            <person name="Jones K.M."/>
            <person name="Gansberger K."/>
            <person name="Moffat K."/>
            <person name="Hill J."/>
            <person name="Bera J."/>
            <person name="Fadrosh D."/>
            <person name="Jin S."/>
            <person name="Johri S."/>
            <person name="Kim M."/>
            <person name="Overton L."/>
            <person name="Reardon M."/>
            <person name="Tsitrin T."/>
            <person name="Vuong H."/>
            <person name="Weaver B."/>
            <person name="Ciecko A."/>
            <person name="Tallon L."/>
            <person name="Jackson J."/>
            <person name="Pai G."/>
            <person name="Aken S.V."/>
            <person name="Utterback T."/>
            <person name="Reidmuller S."/>
            <person name="Feldblyum T."/>
            <person name="Hsiao J."/>
            <person name="Zismann V."/>
            <person name="Iobst S."/>
            <person name="de Vazeille A.R."/>
            <person name="Buell C.R."/>
            <person name="Ying K."/>
            <person name="Li Y."/>
            <person name="Lu T."/>
            <person name="Huang Y."/>
            <person name="Zhao Q."/>
            <person name="Feng Q."/>
            <person name="Zhang L."/>
            <person name="Zhu J."/>
            <person name="Weng Q."/>
            <person name="Mu J."/>
            <person name="Lu Y."/>
            <person name="Fan D."/>
            <person name="Liu Y."/>
            <person name="Guan J."/>
            <person name="Zhang Y."/>
            <person name="Yu S."/>
            <person name="Liu X."/>
            <person name="Zhang Y."/>
            <person name="Hong G."/>
            <person name="Han B."/>
            <person name="Choisne N."/>
            <person name="Demange N."/>
            <person name="Orjeda G."/>
            <person name="Samain S."/>
            <person name="Cattolico L."/>
            <person name="Pelletier E."/>
            <person name="Couloux A."/>
            <person name="Segurens B."/>
            <person name="Wincker P."/>
            <person name="D'Hont A."/>
            <person name="Scarpelli C."/>
            <person name="Weissenbach J."/>
            <person name="Salanoubat M."/>
            <person name="Quetier F."/>
            <person name="Yu Y."/>
            <person name="Kim H.R."/>
            <person name="Rambo T."/>
            <person name="Currie J."/>
            <person name="Collura K."/>
            <person name="Luo M."/>
            <person name="Yang T."/>
            <person name="Ammiraju J.S.S."/>
            <person name="Engler F."/>
            <person name="Soderlund C."/>
            <person name="Wing R.A."/>
            <person name="Palmer L.E."/>
            <person name="de la Bastide M."/>
            <person name="Spiegel L."/>
            <person name="Nascimento L."/>
            <person name="Zutavern T."/>
            <person name="O'Shaughnessy A."/>
            <person name="Dike S."/>
            <person name="Dedhia N."/>
            <person name="Preston R."/>
            <person name="Balija V."/>
            <person name="McCombie W.R."/>
            <person name="Chow T."/>
            <person name="Chen H."/>
            <person name="Chung M."/>
            <person name="Chen C."/>
            <person name="Shaw J."/>
            <person name="Wu H."/>
            <person name="Hsiao K."/>
            <person name="Chao Y."/>
            <person name="Chu M."/>
            <person name="Cheng C."/>
            <person name="Hour A."/>
            <person name="Lee P."/>
            <person name="Lin S."/>
            <person name="Lin Y."/>
            <person name="Liou J."/>
            <person name="Liu S."/>
            <person name="Hsing Y."/>
            <person name="Raghuvanshi S."/>
            <person name="Mohanty A."/>
            <person name="Bharti A.K."/>
            <person name="Gaur A."/>
            <person name="Gupta V."/>
            <person name="Kumar D."/>
            <person name="Ravi V."/>
            <person name="Vij S."/>
            <person name="Kapur A."/>
            <person name="Khurana P."/>
            <person name="Khurana P."/>
            <person name="Khurana J.P."/>
            <person name="Tyagi A.K."/>
            <person name="Gaikwad K."/>
            <person name="Singh A."/>
            <person name="Dalal V."/>
            <person name="Srivastava S."/>
            <person name="Dixit A."/>
            <person name="Pal A.K."/>
            <person name="Ghazi I.A."/>
            <person name="Yadav M."/>
            <person name="Pandit A."/>
            <person name="Bhargava A."/>
            <person name="Sureshbabu K."/>
            <person name="Batra K."/>
            <person name="Sharma T.R."/>
            <person name="Mohapatra T."/>
            <person name="Singh N.K."/>
            <person name="Messing J."/>
            <person name="Nelson A.B."/>
            <person name="Fuks G."/>
            <person name="Kavchok S."/>
            <person name="Keizer G."/>
            <person name="Linton E."/>
            <person name="Llaca V."/>
            <person name="Song R."/>
            <person name="Tanyolac B."/>
            <person name="Young S."/>
            <person name="Ho-Il K."/>
            <person name="Hahn J.H."/>
            <person name="Sangsakoo G."/>
            <person name="Vanavichit A."/>
            <person name="de Mattos Luiz.A.T."/>
            <person name="Zimmer P.D."/>
            <person name="Malone G."/>
            <person name="Dellagostin O."/>
            <person name="de Oliveira A.C."/>
            <person name="Bevan M."/>
            <person name="Bancroft I."/>
            <person name="Minx P."/>
            <person name="Cordum H."/>
            <person name="Wilson R."/>
            <person name="Cheng Z."/>
            <person name="Jin W."/>
            <person name="Jiang J."/>
            <person name="Leong S.A."/>
            <person name="Iwama H."/>
            <person name="Gojobori T."/>
            <person name="Itoh T."/>
            <person name="Niimura Y."/>
            <person name="Fujii Y."/>
            <person name="Habara T."/>
            <person name="Sakai H."/>
            <person name="Sato Y."/>
            <person name="Wilson G."/>
            <person name="Kumar K."/>
            <person name="McCouch S."/>
            <person name="Juretic N."/>
            <person name="Hoen D."/>
            <person name="Wright S."/>
            <person name="Bruskiewich R."/>
            <person name="Bureau T."/>
            <person name="Miyao A."/>
            <person name="Hirochika H."/>
            <person name="Nishikawa T."/>
            <person name="Kadowaki K."/>
            <person name="Sugiura M."/>
            <person name="Burr B."/>
            <person name="Sasaki T."/>
        </authorList>
    </citation>
    <scope>NUCLEOTIDE SEQUENCE [LARGE SCALE GENOMIC DNA]</scope>
    <source>
        <strain evidence="10">cv. Nipponbare</strain>
    </source>
</reference>
<dbReference type="KEGG" id="osa:4334298"/>
<dbReference type="OrthoDB" id="686676at2759"/>
<feature type="region of interest" description="Disordered" evidence="6">
    <location>
        <begin position="325"/>
        <end position="405"/>
    </location>
</feature>
<dbReference type="InterPro" id="IPR031052">
    <property type="entry name" value="FHY3/FAR1"/>
</dbReference>
<feature type="compositionally biased region" description="Basic and acidic residues" evidence="6">
    <location>
        <begin position="231"/>
        <end position="243"/>
    </location>
</feature>
<comment type="similarity">
    <text evidence="1">Belongs to the FHY3/FAR1 family.</text>
</comment>
<feature type="compositionally biased region" description="Acidic residues" evidence="6">
    <location>
        <begin position="391"/>
        <end position="404"/>
    </location>
</feature>
<evidence type="ECO:0000256" key="5">
    <source>
        <dbReference type="PROSITE-ProRule" id="PRU00325"/>
    </source>
</evidence>
<feature type="compositionally biased region" description="Low complexity" evidence="6">
    <location>
        <begin position="184"/>
        <end position="194"/>
    </location>
</feature>
<evidence type="ECO:0000313" key="9">
    <source>
        <dbReference type="EMBL" id="EEE60028.1"/>
    </source>
</evidence>
<reference evidence="8" key="1">
    <citation type="submission" date="2002-04" db="EMBL/GenBank/DDBJ databases">
        <authorList>
            <person name="Buell R."/>
        </authorList>
    </citation>
    <scope>NUCLEOTIDE SEQUENCE</scope>
</reference>
<feature type="compositionally biased region" description="Acidic residues" evidence="6">
    <location>
        <begin position="245"/>
        <end position="277"/>
    </location>
</feature>
<dbReference type="GO" id="GO:0006355">
    <property type="term" value="P:regulation of DNA-templated transcription"/>
    <property type="evidence" value="ECO:0007669"/>
    <property type="project" value="InterPro"/>
</dbReference>
<dbReference type="Pfam" id="PF03101">
    <property type="entry name" value="FAR1"/>
    <property type="match status" value="1"/>
</dbReference>
<feature type="compositionally biased region" description="Basic and acidic residues" evidence="6">
    <location>
        <begin position="280"/>
        <end position="294"/>
    </location>
</feature>
<accession>Q8S7I2</accession>
<feature type="compositionally biased region" description="Acidic residues" evidence="6">
    <location>
        <begin position="24"/>
        <end position="35"/>
    </location>
</feature>
<dbReference type="Proteomes" id="UP000000763">
    <property type="component" value="Chromosome 3"/>
</dbReference>
<dbReference type="EMBL" id="AC084748">
    <property type="protein sequence ID" value="AAM19033.1"/>
    <property type="molecule type" value="Genomic_DNA"/>
</dbReference>
<organism evidence="9">
    <name type="scientific">Oryza sativa subsp. japonica</name>
    <name type="common">Rice</name>
    <dbReference type="NCBI Taxonomy" id="39947"/>
    <lineage>
        <taxon>Eukaryota</taxon>
        <taxon>Viridiplantae</taxon>
        <taxon>Streptophyta</taxon>
        <taxon>Embryophyta</taxon>
        <taxon>Tracheophyta</taxon>
        <taxon>Spermatophyta</taxon>
        <taxon>Magnoliopsida</taxon>
        <taxon>Liliopsida</taxon>
        <taxon>Poales</taxon>
        <taxon>Poaceae</taxon>
        <taxon>BOP clade</taxon>
        <taxon>Oryzoideae</taxon>
        <taxon>Oryzeae</taxon>
        <taxon>Oryzinae</taxon>
        <taxon>Oryza</taxon>
        <taxon>Oryza sativa</taxon>
    </lineage>
</organism>
<feature type="compositionally biased region" description="Basic and acidic residues" evidence="6">
    <location>
        <begin position="348"/>
        <end position="357"/>
    </location>
</feature>
<sequence>MADHAAASAAADADPSLRQGGDAADADEEEEEEEAAPSSAAGVGVGVGVEERCRAMMEVVKKDAVGGKWRVSKLVVEHNHEVEVAPCGEGEGEVAAAVPVMGMEFESVHAAKGFYYGYGERVGFKARTGSNRRSVGNGVMIMQRFLCSRGNYANRRNKANGLDELKEEEVQDGAAGKRKRGANNKRNPNPVKNNSEVIEVESSAEKGVGTAVPNNGQEARKMRGSKRGRTKKDVTEKDEKPVVELEAEKEDEVVAQDGDDVEEQKGEGEEEMEEEVQVEVQEKRGRGRPRKADAEGNALQARVLRELGLRASQYTNEERKKIVSKYLSKRQSRPVSARPAKIASHQALAERRKRGDGGRFLSSEGLTQPSERRSKRLEKQNLKKEDKGESKEDEIIEGEPDPEMEVVAGPGGEPKVGMVFLNEDKAYDCYVTYAGTVGFSVRKGWLEKTATNTTKSRAYVCSKEGFRSKSVSTDPKKPRPETRTGCLAHMTIKITVSGKYVVTEYVADHNHDLETPLVDIQVLRSHKLLAKLQQPPDPPRVVLIPNDYKNYVRTRHTKDMQLGDTQAIYEYLQRKKGEHPSFFYAIQVDEDDQLTNVFWADVKSILDYHYFGDVLCVDTRYSTSDHSRPLLLFIGVNHHKQPVIFGAALVYDESVESFKWLFETFKSAMSGKQPKTVMIDQSTAISEAVASVWPRTTQRFSLIHLYKNATKILRDAFQASETFADDFSMWLYGYEEEGDFLSSWEILSDKYNLKDNEWLGKLYADRERWALPYGRDSFCADIAAALRSDNNTDAILADLLKKETDFPSFFNNYDKLLENKRLAEQQADYLGVQMAQRVAPLRMLWQAANAYTPTLFEMFRLEFELTLTCMAYCCGEIGPISEYEVTVKNRPRDHFVRFDSSECMVVCSCKKFEFTGIPCCHVLKVLEVRNIKELPPHYILKRWRKDAQSESPRENYGFEAVDEDPRFLLSKRYSMLYRTFYKIAAKAAENIEAYTYMESQCDQFIEQVELLLQAKLHDKSSLSTILKVQQPNLFPNEASNSETRRVSSKKIKNVDTRRQQQSPLQSNKKKKGRQGLPEPEEAEVPLRVDPPTISNDIPNHLRTPTSQFLATSHIMQAPYIAQQFGLSSLQGFPGISPFGQLQEPAPAPLQQPHLQQPPFHSGPQIPQAPPPDIQSLQFLSSNPQLGHQATDQSQYTIPVWDFL</sequence>
<feature type="compositionally biased region" description="Basic and acidic residues" evidence="6">
    <location>
        <begin position="377"/>
        <end position="390"/>
    </location>
</feature>
<feature type="region of interest" description="Disordered" evidence="6">
    <location>
        <begin position="163"/>
        <end position="299"/>
    </location>
</feature>
<feature type="domain" description="SWIM-type" evidence="7">
    <location>
        <begin position="883"/>
        <end position="930"/>
    </location>
</feature>
<dbReference type="GO" id="GO:0008270">
    <property type="term" value="F:zinc ion binding"/>
    <property type="evidence" value="ECO:0007669"/>
    <property type="project" value="UniProtKB-KW"/>
</dbReference>
<reference evidence="9" key="3">
    <citation type="journal article" date="2005" name="PLoS Biol.">
        <title>The genomes of Oryza sativa: a history of duplications.</title>
        <authorList>
            <person name="Yu J."/>
            <person name="Wang J."/>
            <person name="Lin W."/>
            <person name="Li S."/>
            <person name="Li H."/>
            <person name="Zhou J."/>
            <person name="Ni P."/>
            <person name="Dong W."/>
            <person name="Hu S."/>
            <person name="Zeng C."/>
            <person name="Zhang J."/>
            <person name="Zhang Y."/>
            <person name="Li R."/>
            <person name="Xu Z."/>
            <person name="Li S."/>
            <person name="Li X."/>
            <person name="Zheng H."/>
            <person name="Cong L."/>
            <person name="Lin L."/>
            <person name="Yin J."/>
            <person name="Geng J."/>
            <person name="Li G."/>
            <person name="Shi J."/>
            <person name="Liu J."/>
            <person name="Lv H."/>
            <person name="Li J."/>
            <person name="Wang J."/>
            <person name="Deng Y."/>
            <person name="Ran L."/>
            <person name="Shi X."/>
            <person name="Wang X."/>
            <person name="Wu Q."/>
            <person name="Li C."/>
            <person name="Ren X."/>
            <person name="Wang J."/>
            <person name="Wang X."/>
            <person name="Li D."/>
            <person name="Liu D."/>
            <person name="Zhang X."/>
            <person name="Ji Z."/>
            <person name="Zhao W."/>
            <person name="Sun Y."/>
            <person name="Zhang Z."/>
            <person name="Bao J."/>
            <person name="Han Y."/>
            <person name="Dong L."/>
            <person name="Ji J."/>
            <person name="Chen P."/>
            <person name="Wu S."/>
            <person name="Liu J."/>
            <person name="Xiao Y."/>
            <person name="Bu D."/>
            <person name="Tan J."/>
            <person name="Yang L."/>
            <person name="Ye C."/>
            <person name="Zhang J."/>
            <person name="Xu J."/>
            <person name="Zhou Y."/>
            <person name="Yu Y."/>
            <person name="Zhang B."/>
            <person name="Zhuang S."/>
            <person name="Wei H."/>
            <person name="Liu B."/>
            <person name="Lei M."/>
            <person name="Yu H."/>
            <person name="Li Y."/>
            <person name="Xu H."/>
            <person name="Wei S."/>
            <person name="He X."/>
            <person name="Fang L."/>
            <person name="Zhang Z."/>
            <person name="Zhang Y."/>
            <person name="Huang X."/>
            <person name="Su Z."/>
            <person name="Tong W."/>
            <person name="Li J."/>
            <person name="Tong Z."/>
            <person name="Li S."/>
            <person name="Ye J."/>
            <person name="Wang L."/>
            <person name="Fang L."/>
            <person name="Lei T."/>
            <person name="Chen C."/>
            <person name="Chen H."/>
            <person name="Xu Z."/>
            <person name="Li H."/>
            <person name="Huang H."/>
            <person name="Zhang F."/>
            <person name="Xu H."/>
            <person name="Li N."/>
            <person name="Zhao C."/>
            <person name="Li S."/>
            <person name="Dong L."/>
            <person name="Huang Y."/>
            <person name="Li L."/>
            <person name="Xi Y."/>
            <person name="Qi Q."/>
            <person name="Li W."/>
            <person name="Zhang B."/>
            <person name="Hu W."/>
            <person name="Zhang Y."/>
            <person name="Tian X."/>
            <person name="Jiao Y."/>
            <person name="Liang X."/>
            <person name="Jin J."/>
            <person name="Gao L."/>
            <person name="Zheng W."/>
            <person name="Hao B."/>
            <person name="Liu S."/>
            <person name="Wang W."/>
            <person name="Yuan L."/>
            <person name="Cao M."/>
            <person name="McDermott J."/>
            <person name="Samudrala R."/>
            <person name="Wang J."/>
            <person name="Wong G.K."/>
            <person name="Yang H."/>
        </authorList>
    </citation>
    <scope>NUCLEOTIDE SEQUENCE [LARGE SCALE GENOMIC DNA]</scope>
</reference>
<proteinExistence type="inferred from homology"/>
<evidence type="ECO:0000256" key="1">
    <source>
        <dbReference type="ARBA" id="ARBA00005889"/>
    </source>
</evidence>
<protein>
    <submittedName>
        <fullName evidence="8">Transposase</fullName>
    </submittedName>
</protein>
<feature type="region of interest" description="Disordered" evidence="6">
    <location>
        <begin position="1"/>
        <end position="43"/>
    </location>
</feature>
<dbReference type="InterPro" id="IPR007527">
    <property type="entry name" value="Znf_SWIM"/>
</dbReference>
<evidence type="ECO:0000256" key="2">
    <source>
        <dbReference type="ARBA" id="ARBA00022723"/>
    </source>
</evidence>
<evidence type="ECO:0000256" key="4">
    <source>
        <dbReference type="ARBA" id="ARBA00022833"/>
    </source>
</evidence>
<evidence type="ECO:0000313" key="10">
    <source>
        <dbReference type="Proteomes" id="UP000000763"/>
    </source>
</evidence>
<evidence type="ECO:0000256" key="6">
    <source>
        <dbReference type="SAM" id="MobiDB-lite"/>
    </source>
</evidence>
<keyword evidence="3 5" id="KW-0863">Zinc-finger</keyword>
<feature type="compositionally biased region" description="Low complexity" evidence="6">
    <location>
        <begin position="1"/>
        <end position="14"/>
    </location>
</feature>
<reference evidence="9" key="6">
    <citation type="submission" date="2008-12" db="EMBL/GenBank/DDBJ databases">
        <title>Improved gene annotation of the rice (Oryza sativa) genomes.</title>
        <authorList>
            <person name="Wang J."/>
            <person name="Li R."/>
            <person name="Fan W."/>
            <person name="Huang Q."/>
            <person name="Zhang J."/>
            <person name="Zhou Y."/>
            <person name="Hu Y."/>
            <person name="Zi S."/>
            <person name="Li J."/>
            <person name="Ni P."/>
            <person name="Zheng H."/>
            <person name="Zhang Y."/>
            <person name="Zhao M."/>
            <person name="Hao Q."/>
            <person name="McDermott J."/>
            <person name="Samudrala R."/>
            <person name="Kristiansen K."/>
            <person name="Wong G.K.-S."/>
        </authorList>
    </citation>
    <scope>NUCLEOTIDE SEQUENCE</scope>
</reference>
<dbReference type="Pfam" id="PF10551">
    <property type="entry name" value="MULE"/>
    <property type="match status" value="1"/>
</dbReference>
<accession>B9F5Z5</accession>
<dbReference type="PANTHER" id="PTHR31669:SF162">
    <property type="entry name" value="PROTEIN FAR1-RELATED SEQUENCE"/>
    <property type="match status" value="1"/>
</dbReference>
<keyword evidence="4" id="KW-0862">Zinc</keyword>
<keyword evidence="2" id="KW-0479">Metal-binding</keyword>